<keyword evidence="3" id="KW-1185">Reference proteome</keyword>
<dbReference type="InterPro" id="IPR036892">
    <property type="entry name" value="L27_dom_sf"/>
</dbReference>
<protein>
    <recommendedName>
        <fullName evidence="1">L27 domain-containing protein</fullName>
    </recommendedName>
</protein>
<feature type="non-terminal residue" evidence="2">
    <location>
        <position position="51"/>
    </location>
</feature>
<gene>
    <name evidence="2" type="ORF">M9458_025381</name>
</gene>
<dbReference type="AlphaFoldDB" id="A0ABD0Q103"/>
<accession>A0ABD0Q103</accession>
<evidence type="ECO:0000313" key="2">
    <source>
        <dbReference type="EMBL" id="KAL0179939.1"/>
    </source>
</evidence>
<dbReference type="PROSITE" id="PS51022">
    <property type="entry name" value="L27"/>
    <property type="match status" value="1"/>
</dbReference>
<feature type="non-terminal residue" evidence="2">
    <location>
        <position position="1"/>
    </location>
</feature>
<sequence>SREHYEEPKLEAVRDNNVELVQDILRDLTTLTPHSQAAHELACILKEPHFQ</sequence>
<dbReference type="InterPro" id="IPR014775">
    <property type="entry name" value="L27_C"/>
</dbReference>
<evidence type="ECO:0000259" key="1">
    <source>
        <dbReference type="PROSITE" id="PS51022"/>
    </source>
</evidence>
<reference evidence="2 3" key="1">
    <citation type="submission" date="2024-05" db="EMBL/GenBank/DDBJ databases">
        <title>Genome sequencing and assembly of Indian major carp, Cirrhinus mrigala (Hamilton, 1822).</title>
        <authorList>
            <person name="Mohindra V."/>
            <person name="Chowdhury L.M."/>
            <person name="Lal K."/>
            <person name="Jena J.K."/>
        </authorList>
    </citation>
    <scope>NUCLEOTIDE SEQUENCE [LARGE SCALE GENOMIC DNA]</scope>
    <source>
        <strain evidence="2">CM1030</strain>
        <tissue evidence="2">Blood</tissue>
    </source>
</reference>
<feature type="domain" description="L27" evidence="1">
    <location>
        <begin position="10"/>
        <end position="51"/>
    </location>
</feature>
<evidence type="ECO:0000313" key="3">
    <source>
        <dbReference type="Proteomes" id="UP001529510"/>
    </source>
</evidence>
<dbReference type="Gene3D" id="1.10.287.650">
    <property type="entry name" value="L27 domain"/>
    <property type="match status" value="1"/>
</dbReference>
<dbReference type="InterPro" id="IPR004172">
    <property type="entry name" value="L27_dom"/>
</dbReference>
<dbReference type="Proteomes" id="UP001529510">
    <property type="component" value="Unassembled WGS sequence"/>
</dbReference>
<dbReference type="Pfam" id="PF02828">
    <property type="entry name" value="L27"/>
    <property type="match status" value="1"/>
</dbReference>
<proteinExistence type="predicted"/>
<dbReference type="SUPFAM" id="SSF101288">
    <property type="entry name" value="L27 domain"/>
    <property type="match status" value="1"/>
</dbReference>
<organism evidence="2 3">
    <name type="scientific">Cirrhinus mrigala</name>
    <name type="common">Mrigala</name>
    <dbReference type="NCBI Taxonomy" id="683832"/>
    <lineage>
        <taxon>Eukaryota</taxon>
        <taxon>Metazoa</taxon>
        <taxon>Chordata</taxon>
        <taxon>Craniata</taxon>
        <taxon>Vertebrata</taxon>
        <taxon>Euteleostomi</taxon>
        <taxon>Actinopterygii</taxon>
        <taxon>Neopterygii</taxon>
        <taxon>Teleostei</taxon>
        <taxon>Ostariophysi</taxon>
        <taxon>Cypriniformes</taxon>
        <taxon>Cyprinidae</taxon>
        <taxon>Labeoninae</taxon>
        <taxon>Labeonini</taxon>
        <taxon>Cirrhinus</taxon>
    </lineage>
</organism>
<dbReference type="EMBL" id="JAMKFB020000012">
    <property type="protein sequence ID" value="KAL0179939.1"/>
    <property type="molecule type" value="Genomic_DNA"/>
</dbReference>
<name>A0ABD0Q103_CIRMR</name>
<comment type="caution">
    <text evidence="2">The sequence shown here is derived from an EMBL/GenBank/DDBJ whole genome shotgun (WGS) entry which is preliminary data.</text>
</comment>